<dbReference type="PANTHER" id="PTHR31111">
    <property type="entry name" value="BNAA05G37150D PROTEIN-RELATED"/>
    <property type="match status" value="1"/>
</dbReference>
<dbReference type="InterPro" id="IPR017451">
    <property type="entry name" value="F-box-assoc_interact_dom"/>
</dbReference>
<accession>A0A6V7NNH6</accession>
<evidence type="ECO:0000313" key="2">
    <source>
        <dbReference type="EMBL" id="CAD1820143.1"/>
    </source>
</evidence>
<dbReference type="InterPro" id="IPR001810">
    <property type="entry name" value="F-box_dom"/>
</dbReference>
<dbReference type="EMBL" id="LR862140">
    <property type="protein sequence ID" value="CAD1820143.1"/>
    <property type="molecule type" value="Genomic_DNA"/>
</dbReference>
<sequence>MDLHQVRKLEPTCKLVSKVKEPSLGILEEILSRLPTKSVLRLSCVSKLWHSIVSDPHFCNLHATRALVRDNHRSMLLIEDPVIENNSGTRIKTLFTGSEANLHGSAICHIVKCNTYIYKGTCNGLLIFKCNVAQEPIILCNPVTREYLYLSAGAPLFHDLDFHYFGLGFDPLRKVYKVFRFSLSRHSRKKLICEVYTLGSHGSWRRLCSDVEHLIFSPGLYIGGKIFWTTISYFNPYYMKIMSADVVSEEIRILKPPVPASFLRIDAFNQIRTFEFEGQLAMMAGKFSNELAELWVLKDYEHNQWKHLYTYKLPFSANFRKTSVCVNNKFLFVLQRGYKLAIYDTRKPSLENNSAPQSCDCVLSDVPKNWRIYGDYKPSLVSLKSFCGTRGILAATTDPILQGDHGEEEKSKTAFLRELHYILRETMSQDD</sequence>
<gene>
    <name evidence="2" type="ORF">CB5_LOCUS3354</name>
</gene>
<evidence type="ECO:0000259" key="1">
    <source>
        <dbReference type="SMART" id="SM00256"/>
    </source>
</evidence>
<dbReference type="Pfam" id="PF08268">
    <property type="entry name" value="FBA_3"/>
    <property type="match status" value="1"/>
</dbReference>
<dbReference type="Pfam" id="PF00646">
    <property type="entry name" value="F-box"/>
    <property type="match status" value="1"/>
</dbReference>
<dbReference type="InterPro" id="IPR013187">
    <property type="entry name" value="F-box-assoc_dom_typ3"/>
</dbReference>
<dbReference type="CDD" id="cd22157">
    <property type="entry name" value="F-box_AtFBW1-like"/>
    <property type="match status" value="1"/>
</dbReference>
<organism evidence="2">
    <name type="scientific">Ananas comosus var. bracteatus</name>
    <name type="common">red pineapple</name>
    <dbReference type="NCBI Taxonomy" id="296719"/>
    <lineage>
        <taxon>Eukaryota</taxon>
        <taxon>Viridiplantae</taxon>
        <taxon>Streptophyta</taxon>
        <taxon>Embryophyta</taxon>
        <taxon>Tracheophyta</taxon>
        <taxon>Spermatophyta</taxon>
        <taxon>Magnoliopsida</taxon>
        <taxon>Liliopsida</taxon>
        <taxon>Poales</taxon>
        <taxon>Bromeliaceae</taxon>
        <taxon>Bromelioideae</taxon>
        <taxon>Ananas</taxon>
    </lineage>
</organism>
<proteinExistence type="predicted"/>
<dbReference type="SUPFAM" id="SSF81383">
    <property type="entry name" value="F-box domain"/>
    <property type="match status" value="1"/>
</dbReference>
<name>A0A6V7NNH6_ANACO</name>
<feature type="domain" description="F-box" evidence="1">
    <location>
        <begin position="22"/>
        <end position="62"/>
    </location>
</feature>
<dbReference type="Gene3D" id="1.20.1280.50">
    <property type="match status" value="1"/>
</dbReference>
<dbReference type="InterPro" id="IPR036047">
    <property type="entry name" value="F-box-like_dom_sf"/>
</dbReference>
<dbReference type="NCBIfam" id="TIGR01640">
    <property type="entry name" value="F_box_assoc_1"/>
    <property type="match status" value="1"/>
</dbReference>
<reference evidence="2" key="1">
    <citation type="submission" date="2020-07" db="EMBL/GenBank/DDBJ databases">
        <authorList>
            <person name="Lin J."/>
        </authorList>
    </citation>
    <scope>NUCLEOTIDE SEQUENCE</scope>
</reference>
<dbReference type="AlphaFoldDB" id="A0A6V7NNH6"/>
<dbReference type="PANTHER" id="PTHR31111:SF136">
    <property type="entry name" value="F-BOX ASSOCIATED DOMAIN-CONTAINING PROTEIN"/>
    <property type="match status" value="1"/>
</dbReference>
<dbReference type="SMART" id="SM00256">
    <property type="entry name" value="FBOX"/>
    <property type="match status" value="1"/>
</dbReference>
<protein>
    <recommendedName>
        <fullName evidence="1">F-box domain-containing protein</fullName>
    </recommendedName>
</protein>